<keyword evidence="7" id="KW-1185">Reference proteome</keyword>
<accession>A0A8I6RKI4</accession>
<dbReference type="Proteomes" id="UP000494040">
    <property type="component" value="Unassembled WGS sequence"/>
</dbReference>
<evidence type="ECO:0000256" key="4">
    <source>
        <dbReference type="ARBA" id="ARBA00023136"/>
    </source>
</evidence>
<proteinExistence type="inferred from homology"/>
<evidence type="ECO:0000256" key="1">
    <source>
        <dbReference type="ARBA" id="ARBA00004141"/>
    </source>
</evidence>
<protein>
    <submittedName>
        <fullName evidence="6">Uncharacterized protein</fullName>
    </submittedName>
</protein>
<dbReference type="RefSeq" id="XP_014247118.1">
    <property type="nucleotide sequence ID" value="XM_014391632.2"/>
</dbReference>
<dbReference type="AlphaFoldDB" id="A0A8I6RKI4"/>
<sequence length="256" mass="28357">MSSEELEEDMESIDVPVGFANKRLQRIFAAKMYVIVASQIVIIVLIVVGLTSNEETLEWAETHPQFAILAATVFGVLGGGITFSEHLRRRRNPHYRIIFLLFMTMCLGLVVTITAAVPALDSVYVSLSSAFAVAIVMSIVVRCSSLNVTGCKIYYALFFIAVLAMGISSSIGIFMNMETLHIVYSYVSVILFSTYMLCTIQLIVKEKLGDIKGPGDYILAVLVLYTIVMELCIALFLALYRCCRRCRNRSSSIQGS</sequence>
<name>A0A8I6RKI4_CIMLE</name>
<feature type="transmembrane region" description="Helical" evidence="5">
    <location>
        <begin position="153"/>
        <end position="177"/>
    </location>
</feature>
<comment type="subcellular location">
    <subcellularLocation>
        <location evidence="1">Membrane</location>
        <topology evidence="1">Multi-pass membrane protein</topology>
    </subcellularLocation>
</comment>
<evidence type="ECO:0000256" key="5">
    <source>
        <dbReference type="RuleBase" id="RU004379"/>
    </source>
</evidence>
<dbReference type="PANTHER" id="PTHR23291:SF47">
    <property type="entry name" value="TRANSMEMBRANE BAX INHIBITOR MOTIF CONTAINING 7"/>
    <property type="match status" value="1"/>
</dbReference>
<evidence type="ECO:0000256" key="3">
    <source>
        <dbReference type="ARBA" id="ARBA00022989"/>
    </source>
</evidence>
<feature type="transmembrane region" description="Helical" evidence="5">
    <location>
        <begin position="95"/>
        <end position="117"/>
    </location>
</feature>
<evidence type="ECO:0000313" key="6">
    <source>
        <dbReference type="EnsemblMetazoa" id="XP_014247118.1"/>
    </source>
</evidence>
<feature type="transmembrane region" description="Helical" evidence="5">
    <location>
        <begin position="216"/>
        <end position="240"/>
    </location>
</feature>
<evidence type="ECO:0000313" key="7">
    <source>
        <dbReference type="Proteomes" id="UP000494040"/>
    </source>
</evidence>
<keyword evidence="2 5" id="KW-0812">Transmembrane</keyword>
<comment type="similarity">
    <text evidence="5">Belongs to the BI1 family.</text>
</comment>
<organism evidence="6 7">
    <name type="scientific">Cimex lectularius</name>
    <name type="common">Bed bug</name>
    <name type="synonym">Acanthia lectularia</name>
    <dbReference type="NCBI Taxonomy" id="79782"/>
    <lineage>
        <taxon>Eukaryota</taxon>
        <taxon>Metazoa</taxon>
        <taxon>Ecdysozoa</taxon>
        <taxon>Arthropoda</taxon>
        <taxon>Hexapoda</taxon>
        <taxon>Insecta</taxon>
        <taxon>Pterygota</taxon>
        <taxon>Neoptera</taxon>
        <taxon>Paraneoptera</taxon>
        <taxon>Hemiptera</taxon>
        <taxon>Heteroptera</taxon>
        <taxon>Panheteroptera</taxon>
        <taxon>Cimicomorpha</taxon>
        <taxon>Cimicidae</taxon>
        <taxon>Cimex</taxon>
    </lineage>
</organism>
<dbReference type="Pfam" id="PF01027">
    <property type="entry name" value="Bax1-I"/>
    <property type="match status" value="1"/>
</dbReference>
<dbReference type="InterPro" id="IPR006214">
    <property type="entry name" value="Bax_inhibitor_1-related"/>
</dbReference>
<feature type="transmembrane region" description="Helical" evidence="5">
    <location>
        <begin position="32"/>
        <end position="52"/>
    </location>
</feature>
<dbReference type="PANTHER" id="PTHR23291">
    <property type="entry name" value="BAX INHIBITOR-RELATED"/>
    <property type="match status" value="1"/>
</dbReference>
<dbReference type="GO" id="GO:0016020">
    <property type="term" value="C:membrane"/>
    <property type="evidence" value="ECO:0007669"/>
    <property type="project" value="UniProtKB-SubCell"/>
</dbReference>
<evidence type="ECO:0000256" key="2">
    <source>
        <dbReference type="ARBA" id="ARBA00022692"/>
    </source>
</evidence>
<feature type="transmembrane region" description="Helical" evidence="5">
    <location>
        <begin position="183"/>
        <end position="204"/>
    </location>
</feature>
<dbReference type="EnsemblMetazoa" id="XM_014391632.2">
    <property type="protein sequence ID" value="XP_014247118.1"/>
    <property type="gene ID" value="LOC106665304"/>
</dbReference>
<keyword evidence="4 5" id="KW-0472">Membrane</keyword>
<keyword evidence="3 5" id="KW-1133">Transmembrane helix</keyword>
<feature type="transmembrane region" description="Helical" evidence="5">
    <location>
        <begin position="64"/>
        <end position="83"/>
    </location>
</feature>
<dbReference type="KEGG" id="clec:106665304"/>
<reference evidence="6" key="1">
    <citation type="submission" date="2022-01" db="UniProtKB">
        <authorList>
            <consortium name="EnsemblMetazoa"/>
        </authorList>
    </citation>
    <scope>IDENTIFICATION</scope>
</reference>
<dbReference type="GeneID" id="106665304"/>